<dbReference type="InterPro" id="IPR042099">
    <property type="entry name" value="ANL_N_sf"/>
</dbReference>
<evidence type="ECO:0000256" key="3">
    <source>
        <dbReference type="ARBA" id="ARBA00022553"/>
    </source>
</evidence>
<dbReference type="GO" id="GO:0044550">
    <property type="term" value="P:secondary metabolite biosynthetic process"/>
    <property type="evidence" value="ECO:0007669"/>
    <property type="project" value="UniProtKB-ARBA"/>
</dbReference>
<dbReference type="InterPro" id="IPR009081">
    <property type="entry name" value="PP-bd_ACP"/>
</dbReference>
<dbReference type="SUPFAM" id="SSF47336">
    <property type="entry name" value="ACP-like"/>
    <property type="match status" value="1"/>
</dbReference>
<dbReference type="Gene3D" id="3.30.300.30">
    <property type="match status" value="1"/>
</dbReference>
<evidence type="ECO:0000256" key="1">
    <source>
        <dbReference type="ARBA" id="ARBA00001957"/>
    </source>
</evidence>
<evidence type="ECO:0000259" key="5">
    <source>
        <dbReference type="PROSITE" id="PS50075"/>
    </source>
</evidence>
<comment type="caution">
    <text evidence="6">The sequence shown here is derived from an EMBL/GenBank/DDBJ whole genome shotgun (WGS) entry which is preliminary data.</text>
</comment>
<evidence type="ECO:0000256" key="2">
    <source>
        <dbReference type="ARBA" id="ARBA00022450"/>
    </source>
</evidence>
<dbReference type="FunFam" id="2.30.38.10:FF:000001">
    <property type="entry name" value="Non-ribosomal peptide synthetase PvdI"/>
    <property type="match status" value="1"/>
</dbReference>
<dbReference type="SMART" id="SM00823">
    <property type="entry name" value="PKS_PP"/>
    <property type="match status" value="1"/>
</dbReference>
<evidence type="ECO:0000313" key="6">
    <source>
        <dbReference type="EMBL" id="MBB5056307.1"/>
    </source>
</evidence>
<sequence length="669" mass="73318">MSGSWAKPVDDISFPASREKEGTSRATTGIDAVSSTLASGSSLADCFEQICRKFPDRTAITCGRETISYGDLNQRANRIAQGLLAAHGRTEVNDSPQIVAIYLDRSIAQISSMLGVVKAGFAYLPIDSTYPSARIAQTLEDAAPLAVITDGRLAAGLPSISGVVLIHDQLGISETALDPEQRSTADSLAYVMYTSGSTGKPKGVLVTHGNVMRLFAQTDPWFHFNEHDVWTMFHSFAFDFSVWEIWGPLLTGGRLVIVPFEVSRSSEEFYALLSEERVTVLNQTPSAFSLIDQVEEAGPVLPLALRYVIFGGEALQYRALRNWFKRHGDQQPQLINMYGITETTVHVTYRVVTETDAHAETDSPIGEPIPDLQLYVLDADLKPVTEGEEGELCIGGAGVARGYLNRPELTAQRFIADPFGEAGSLLYRSGDLARRRADGQLIYLGRNDNQVKINGFRIELGEVEAAIAEYPGVRQVFVTAHADHTGRQRLAAYFVTESGTKLESHTLREFLTPRSPAQMMPAFYIQMESFPLTNNGKVDRKALPTPTTGSAAPAAEAGTPMQERVAAIWREVLEAPNVGLDDNFFDIGGSSILLIRIRAELQKQLDRQIPITWMFEFTSIRILADKLREEPESVAPSSAVGSVLSAAQEQARKQREAFARMRAAKGVKA</sequence>
<dbReference type="GO" id="GO:0043041">
    <property type="term" value="P:amino acid activation for nonribosomal peptide biosynthetic process"/>
    <property type="evidence" value="ECO:0007669"/>
    <property type="project" value="TreeGrafter"/>
</dbReference>
<dbReference type="Gene3D" id="3.40.50.12780">
    <property type="entry name" value="N-terminal domain of ligase-like"/>
    <property type="match status" value="1"/>
</dbReference>
<dbReference type="InterPro" id="IPR010071">
    <property type="entry name" value="AA_adenyl_dom"/>
</dbReference>
<dbReference type="NCBIfam" id="TIGR01733">
    <property type="entry name" value="AA-adenyl-dom"/>
    <property type="match status" value="1"/>
</dbReference>
<dbReference type="SUPFAM" id="SSF56801">
    <property type="entry name" value="Acetyl-CoA synthetase-like"/>
    <property type="match status" value="1"/>
</dbReference>
<dbReference type="InterPro" id="IPR036736">
    <property type="entry name" value="ACP-like_sf"/>
</dbReference>
<dbReference type="InterPro" id="IPR025110">
    <property type="entry name" value="AMP-bd_C"/>
</dbReference>
<dbReference type="FunFam" id="3.40.50.980:FF:000002">
    <property type="entry name" value="Enterobactin synthetase component F"/>
    <property type="match status" value="1"/>
</dbReference>
<dbReference type="InterPro" id="IPR006162">
    <property type="entry name" value="Ppantetheine_attach_site"/>
</dbReference>
<dbReference type="PROSITE" id="PS00455">
    <property type="entry name" value="AMP_BINDING"/>
    <property type="match status" value="1"/>
</dbReference>
<dbReference type="InterPro" id="IPR000873">
    <property type="entry name" value="AMP-dep_synth/lig_dom"/>
</dbReference>
<dbReference type="PRINTS" id="PR00154">
    <property type="entry name" value="AMPBINDING"/>
</dbReference>
<organism evidence="6 7">
    <name type="scientific">Granulicella aggregans</name>
    <dbReference type="NCBI Taxonomy" id="474949"/>
    <lineage>
        <taxon>Bacteria</taxon>
        <taxon>Pseudomonadati</taxon>
        <taxon>Acidobacteriota</taxon>
        <taxon>Terriglobia</taxon>
        <taxon>Terriglobales</taxon>
        <taxon>Acidobacteriaceae</taxon>
        <taxon>Granulicella</taxon>
    </lineage>
</organism>
<dbReference type="PANTHER" id="PTHR45527">
    <property type="entry name" value="NONRIBOSOMAL PEPTIDE SYNTHETASE"/>
    <property type="match status" value="1"/>
</dbReference>
<proteinExistence type="predicted"/>
<dbReference type="CDD" id="cd17643">
    <property type="entry name" value="A_NRPS_Cytc1-like"/>
    <property type="match status" value="1"/>
</dbReference>
<dbReference type="PANTHER" id="PTHR45527:SF14">
    <property type="entry name" value="PLIPASTATIN SYNTHASE SUBUNIT B"/>
    <property type="match status" value="1"/>
</dbReference>
<dbReference type="Pfam" id="PF00501">
    <property type="entry name" value="AMP-binding"/>
    <property type="match status" value="1"/>
</dbReference>
<dbReference type="InterPro" id="IPR020459">
    <property type="entry name" value="AMP-binding"/>
</dbReference>
<evidence type="ECO:0000256" key="4">
    <source>
        <dbReference type="SAM" id="MobiDB-lite"/>
    </source>
</evidence>
<dbReference type="GO" id="GO:0031177">
    <property type="term" value="F:phosphopantetheine binding"/>
    <property type="evidence" value="ECO:0007669"/>
    <property type="project" value="InterPro"/>
</dbReference>
<protein>
    <submittedName>
        <fullName evidence="6">Amino acid adenylation domain-containing protein</fullName>
    </submittedName>
</protein>
<dbReference type="FunFam" id="3.30.300.30:FF:000010">
    <property type="entry name" value="Enterobactin synthetase component F"/>
    <property type="match status" value="1"/>
</dbReference>
<keyword evidence="7" id="KW-1185">Reference proteome</keyword>
<dbReference type="RefSeq" id="WP_184213968.1">
    <property type="nucleotide sequence ID" value="NZ_JACHIP010000001.1"/>
</dbReference>
<dbReference type="Proteomes" id="UP000540989">
    <property type="component" value="Unassembled WGS sequence"/>
</dbReference>
<dbReference type="EMBL" id="JACHIP010000001">
    <property type="protein sequence ID" value="MBB5056307.1"/>
    <property type="molecule type" value="Genomic_DNA"/>
</dbReference>
<feature type="domain" description="Carrier" evidence="5">
    <location>
        <begin position="556"/>
        <end position="631"/>
    </location>
</feature>
<dbReference type="Pfam" id="PF13193">
    <property type="entry name" value="AMP-binding_C"/>
    <property type="match status" value="1"/>
</dbReference>
<dbReference type="GO" id="GO:0005829">
    <property type="term" value="C:cytosol"/>
    <property type="evidence" value="ECO:0007669"/>
    <property type="project" value="TreeGrafter"/>
</dbReference>
<reference evidence="6 7" key="1">
    <citation type="submission" date="2020-08" db="EMBL/GenBank/DDBJ databases">
        <title>Genomic Encyclopedia of Type Strains, Phase IV (KMG-V): Genome sequencing to study the core and pangenomes of soil and plant-associated prokaryotes.</title>
        <authorList>
            <person name="Whitman W."/>
        </authorList>
    </citation>
    <scope>NUCLEOTIDE SEQUENCE [LARGE SCALE GENOMIC DNA]</scope>
    <source>
        <strain evidence="6 7">M8UP14</strain>
    </source>
</reference>
<keyword evidence="3" id="KW-0597">Phosphoprotein</keyword>
<dbReference type="PROSITE" id="PS00012">
    <property type="entry name" value="PHOSPHOPANTETHEINE"/>
    <property type="match status" value="1"/>
</dbReference>
<keyword evidence="2" id="KW-0596">Phosphopantetheine</keyword>
<feature type="region of interest" description="Disordered" evidence="4">
    <location>
        <begin position="1"/>
        <end position="27"/>
    </location>
</feature>
<dbReference type="PROSITE" id="PS50075">
    <property type="entry name" value="CARRIER"/>
    <property type="match status" value="1"/>
</dbReference>
<dbReference type="InterPro" id="IPR020845">
    <property type="entry name" value="AMP-binding_CS"/>
</dbReference>
<dbReference type="Pfam" id="PF00550">
    <property type="entry name" value="PP-binding"/>
    <property type="match status" value="1"/>
</dbReference>
<dbReference type="FunFam" id="3.40.50.980:FF:000001">
    <property type="entry name" value="Non-ribosomal peptide synthetase"/>
    <property type="match status" value="1"/>
</dbReference>
<evidence type="ECO:0000313" key="7">
    <source>
        <dbReference type="Proteomes" id="UP000540989"/>
    </source>
</evidence>
<comment type="cofactor">
    <cofactor evidence="1">
        <name>pantetheine 4'-phosphate</name>
        <dbReference type="ChEBI" id="CHEBI:47942"/>
    </cofactor>
</comment>
<gene>
    <name evidence="6" type="ORF">HDF16_000976</name>
</gene>
<dbReference type="AlphaFoldDB" id="A0A7W7ZAS2"/>
<dbReference type="FunFam" id="3.40.50.12780:FF:000012">
    <property type="entry name" value="Non-ribosomal peptide synthetase"/>
    <property type="match status" value="1"/>
</dbReference>
<name>A0A7W7ZAS2_9BACT</name>
<dbReference type="Gene3D" id="1.10.1200.10">
    <property type="entry name" value="ACP-like"/>
    <property type="match status" value="1"/>
</dbReference>
<dbReference type="InterPro" id="IPR020806">
    <property type="entry name" value="PKS_PP-bd"/>
</dbReference>
<dbReference type="InterPro" id="IPR045851">
    <property type="entry name" value="AMP-bd_C_sf"/>
</dbReference>
<accession>A0A7W7ZAS2</accession>